<evidence type="ECO:0000256" key="1">
    <source>
        <dbReference type="ARBA" id="ARBA00004496"/>
    </source>
</evidence>
<evidence type="ECO:0000256" key="3">
    <source>
        <dbReference type="ARBA" id="ARBA00022737"/>
    </source>
</evidence>
<proteinExistence type="predicted"/>
<protein>
    <submittedName>
        <fullName evidence="8">CSON003432 protein</fullName>
    </submittedName>
</protein>
<dbReference type="VEuPathDB" id="VectorBase:CSON003432"/>
<sequence length="1885" mass="212439">MSTNDEIVLLERVLLKLGCTESDEQLEAVVSKFLGPVLLKIDSPNEEVRKRVSSSFDVFWVLQCIFLFDKLKVMEIMTHINKRLKSRPAVKIPLEVVLNLYKSSNSTFLLNFAIIYIILGFPRINHDKQVELAPLLLNCLEGKPEPHQDKLLHLILPLLGALKIPAEKIQDTLGLSDKPNTKKQLLSLMLDMLLLPYGVTSESELPPGFSTYSFKRAISGNLKAEELEQLKKGIVTFICSGAFSDDEVLPLLVVATADTRFSIATAALQELSKISNTLDWSSAQLTAPLYTLMSGNGSKISEKKSTPANARVRQKVFQYLLKCRGKGLNTAKGIQVIFESLFGESTNQKCKVLALQFTDILILNSEKELIQKLAVVLLTGLTKLLFGSEGEEPIDVQNNAYNAIARLATVCPDSVNKDVNLVVKYFEHLKQAPPEMHSYIREALVALAQAFAYKENTELEVIDGQIPSSSESFNQPMDYNFIPDKKQILLIGLLSEKAESKSTIVQNIASVFLTTCFPDYYVPARYLLLVIAGTNPTLQEMVTSYLYGNSKKDNINYAFVSSVDNLKSANDKQTNLLTAEQRFVILPGFKDMVKYIHEKAEKKSTVSEKNSGKLHLAYTYDMFTEILEYLRLCFWLSSGITEYPNEEEKNKRIGHYLRTMFDQNQSEYVKMYNDLIKCMVISRKGPIELGCIWDLISAAPELCVPLNSDLLESLKLSLGEISENERTLISKIYGTILAYNIMDEDDFHKHADSLLLINSKSLEAQHGSILALSYGIHRKLYKLKKENRVRFESIETWTPFVQTVELLVNLLTSSHYLLMKASIEGLGLIGSIVTLPLKDEDNMMQIDESETPKNTKQYVLKTLFKNLRSAHSRGQISEESARCLGLLTNGDAKYFTEKVIKGFIDLIKMTKNPSIHIAIAQSLVIILEGKSIIEAVEHDPTKIQRNDKIFDWLLDEIIKIVPEPYPNSRQATAIFLLALVKNCSNRTPIQTRKHILQDSFIELLSEDNELVQDVASRGLGLIYSMCDTQTQEQLSSKLLEQLTGGKRQVRKVNDDTKVFEEGVLGTAPTGGQLSTYKELCALASDLNQPEMIYQFMQLANHNASFNSKLGAAFGIKSISKLAKVNMQAYLGKIVPRLFRYKYDPTPKIQNSMISIWDSVVVDSKVTIEKYYWEILDDVLKNMTSSDWRTRMSCCLAARDLIKRPQGLKLRSDDRSMNASNSMETDQNVPEAELAMLWSQLFRVMDDYHEGTRQAAEGTAKLLSKVCVIAASSCHAKSGMNVATSILPLILETGITHNVVEIRQLSIKTISELIESSGSLIQPHLAILIPCLLRANGEIDSVKLSHLSNMFASDSRTQEAVDSIRADMAKQHHTMDALTKCIRFIDYEALEKMTPSVIDIMKTTVQLGTKVACAHFICLVSVHIGSAMTPLTGKYLSACLSGLADRNPTVKKYNASAIGHLIGNAKEQTIIKLFEKLAEAYFDPESNKSKAIPQVIHAIHKKYPELLKDYSGEIIPLIFLAMHEEITEENRQNVEHWKDVWNEVNAGDIGIKFNLDKIINRLEQCFQSQLFTVKAQSAKAIDTLATRLNKELSHNDRVKLINLLLSAITGRTYKGKENILEALGSLSKHLEKDKSNLHIRMIDAMMKEVRKKENPVYKTKALKAIGTVLESLEEDRFEELYNLVWFIMNKNDLQFDEDNDDTNNETIDEKNKQMLILGNLKEAICEALGKAWPLNSIETQKKYQLMFAQKCTECLKLNTRQVQLSVLIALGKYVDKLYILNQPILHVDPQEKKVKLESSEKDLNDIIDLILGTIADISTLPHSGVRKESLNIILLLIKKFQALKDDQHLDLIKTTVERLLPNFQKDNSPEIKCRLKEIEEKIKSSV</sequence>
<dbReference type="GO" id="GO:0043248">
    <property type="term" value="P:proteasome assembly"/>
    <property type="evidence" value="ECO:0007669"/>
    <property type="project" value="InterPro"/>
</dbReference>
<dbReference type="EMBL" id="UFQS01001622">
    <property type="protein sequence ID" value="SSX11654.1"/>
    <property type="molecule type" value="Genomic_DNA"/>
</dbReference>
<dbReference type="Pfam" id="PF23731">
    <property type="entry name" value="ARM_ECM29_C"/>
    <property type="match status" value="1"/>
</dbReference>
<dbReference type="SUPFAM" id="SSF48371">
    <property type="entry name" value="ARM repeat"/>
    <property type="match status" value="4"/>
</dbReference>
<keyword evidence="4" id="KW-0647">Proteasome</keyword>
<evidence type="ECO:0000313" key="8">
    <source>
        <dbReference type="EMBL" id="SSX11654.1"/>
    </source>
</evidence>
<dbReference type="GO" id="GO:0005634">
    <property type="term" value="C:nucleus"/>
    <property type="evidence" value="ECO:0007669"/>
    <property type="project" value="TreeGrafter"/>
</dbReference>
<dbReference type="InterPro" id="IPR016024">
    <property type="entry name" value="ARM-type_fold"/>
</dbReference>
<dbReference type="EMBL" id="UFQT01001622">
    <property type="protein sequence ID" value="SSX31219.1"/>
    <property type="molecule type" value="Genomic_DNA"/>
</dbReference>
<dbReference type="Gene3D" id="1.25.10.10">
    <property type="entry name" value="Leucine-rich Repeat Variant"/>
    <property type="match status" value="3"/>
</dbReference>
<dbReference type="GO" id="GO:0000502">
    <property type="term" value="C:proteasome complex"/>
    <property type="evidence" value="ECO:0007669"/>
    <property type="project" value="UniProtKB-KW"/>
</dbReference>
<organism evidence="8">
    <name type="scientific">Culicoides sonorensis</name>
    <name type="common">Biting midge</name>
    <dbReference type="NCBI Taxonomy" id="179676"/>
    <lineage>
        <taxon>Eukaryota</taxon>
        <taxon>Metazoa</taxon>
        <taxon>Ecdysozoa</taxon>
        <taxon>Arthropoda</taxon>
        <taxon>Hexapoda</taxon>
        <taxon>Insecta</taxon>
        <taxon>Pterygota</taxon>
        <taxon>Neoptera</taxon>
        <taxon>Endopterygota</taxon>
        <taxon>Diptera</taxon>
        <taxon>Nematocera</taxon>
        <taxon>Chironomoidea</taxon>
        <taxon>Ceratopogonidae</taxon>
        <taxon>Ceratopogoninae</taxon>
        <taxon>Culicoides</taxon>
        <taxon>Monoculicoides</taxon>
    </lineage>
</organism>
<dbReference type="PANTHER" id="PTHR23346">
    <property type="entry name" value="TRANSLATIONAL ACTIVATOR GCN1-RELATED"/>
    <property type="match status" value="1"/>
</dbReference>
<evidence type="ECO:0000259" key="6">
    <source>
        <dbReference type="Pfam" id="PF23702"/>
    </source>
</evidence>
<dbReference type="GO" id="GO:0060090">
    <property type="term" value="F:molecular adaptor activity"/>
    <property type="evidence" value="ECO:0007669"/>
    <property type="project" value="InterPro"/>
</dbReference>
<dbReference type="InterPro" id="IPR024372">
    <property type="entry name" value="Ecm29_N"/>
</dbReference>
<dbReference type="GO" id="GO:0005737">
    <property type="term" value="C:cytoplasm"/>
    <property type="evidence" value="ECO:0007669"/>
    <property type="project" value="UniProtKB-SubCell"/>
</dbReference>
<name>A0A336LCJ9_CULSO</name>
<evidence type="ECO:0000259" key="5">
    <source>
        <dbReference type="Pfam" id="PF13001"/>
    </source>
</evidence>
<gene>
    <name evidence="8" type="primary">CSON003432</name>
</gene>
<dbReference type="Pfam" id="PF13001">
    <property type="entry name" value="ECM29_N"/>
    <property type="match status" value="2"/>
</dbReference>
<keyword evidence="3" id="KW-0677">Repeat</keyword>
<dbReference type="PANTHER" id="PTHR23346:SF19">
    <property type="entry name" value="PROTEASOME ADAPTER AND SCAFFOLD PROTEIN ECM29"/>
    <property type="match status" value="1"/>
</dbReference>
<dbReference type="InterPro" id="IPR055444">
    <property type="entry name" value="ARM_ECM29"/>
</dbReference>
<dbReference type="InterPro" id="IPR011989">
    <property type="entry name" value="ARM-like"/>
</dbReference>
<evidence type="ECO:0000256" key="4">
    <source>
        <dbReference type="ARBA" id="ARBA00022942"/>
    </source>
</evidence>
<feature type="domain" description="Proteasome adapter and scaffold protein ECM29 HEAT-repeat" evidence="7">
    <location>
        <begin position="1320"/>
        <end position="1481"/>
    </location>
</feature>
<evidence type="ECO:0000259" key="7">
    <source>
        <dbReference type="Pfam" id="PF24492"/>
    </source>
</evidence>
<comment type="subcellular location">
    <subcellularLocation>
        <location evidence="1">Cytoplasm</location>
    </subcellularLocation>
</comment>
<evidence type="ECO:0000256" key="2">
    <source>
        <dbReference type="ARBA" id="ARBA00022490"/>
    </source>
</evidence>
<evidence type="ECO:0000313" key="9">
    <source>
        <dbReference type="EMBL" id="SSX31219.1"/>
    </source>
</evidence>
<dbReference type="GO" id="GO:0036503">
    <property type="term" value="P:ERAD pathway"/>
    <property type="evidence" value="ECO:0007669"/>
    <property type="project" value="TreeGrafter"/>
</dbReference>
<feature type="domain" description="ECM29 ARM-like repeats" evidence="6">
    <location>
        <begin position="649"/>
        <end position="827"/>
    </location>
</feature>
<dbReference type="Pfam" id="PF24492">
    <property type="entry name" value="HEAT_ECM29"/>
    <property type="match status" value="1"/>
</dbReference>
<dbReference type="InterPro" id="IPR055443">
    <property type="entry name" value="HEAT_ECM29"/>
</dbReference>
<reference evidence="8" key="1">
    <citation type="submission" date="2018-04" db="EMBL/GenBank/DDBJ databases">
        <authorList>
            <person name="Go L.Y."/>
            <person name="Mitchell J.A."/>
        </authorList>
    </citation>
    <scope>NUCLEOTIDE SEQUENCE</scope>
    <source>
        <tissue evidence="8">Whole organism</tissue>
    </source>
</reference>
<keyword evidence="2" id="KW-0963">Cytoplasm</keyword>
<feature type="domain" description="Proteasome component Ecm29 N-terminal" evidence="5">
    <location>
        <begin position="71"/>
        <end position="529"/>
    </location>
</feature>
<dbReference type="Pfam" id="PF23702">
    <property type="entry name" value="ARM_ECM29"/>
    <property type="match status" value="1"/>
</dbReference>
<feature type="domain" description="Proteasome component Ecm29 N-terminal" evidence="5">
    <location>
        <begin position="10"/>
        <end position="54"/>
    </location>
</feature>
<reference evidence="9" key="2">
    <citation type="submission" date="2018-07" db="EMBL/GenBank/DDBJ databases">
        <authorList>
            <person name="Quirk P.G."/>
            <person name="Krulwich T.A."/>
        </authorList>
    </citation>
    <scope>NUCLEOTIDE SEQUENCE</scope>
</reference>
<accession>A0A336LCJ9</accession>